<comment type="similarity">
    <text evidence="2 12">Belongs to the class-I aminoacyl-tRNA synthetase family.</text>
</comment>
<evidence type="ECO:0000313" key="16">
    <source>
        <dbReference type="EMBL" id="JAP91791.1"/>
    </source>
</evidence>
<evidence type="ECO:0000256" key="5">
    <source>
        <dbReference type="ARBA" id="ARBA00022598"/>
    </source>
</evidence>
<keyword evidence="7 12" id="KW-0067">ATP-binding</keyword>
<dbReference type="SUPFAM" id="SSF50677">
    <property type="entry name" value="ValRS/IleRS/LeuRS editing domain"/>
    <property type="match status" value="1"/>
</dbReference>
<evidence type="ECO:0000256" key="10">
    <source>
        <dbReference type="ARBA" id="ARBA00029936"/>
    </source>
</evidence>
<dbReference type="CDD" id="cd07962">
    <property type="entry name" value="Anticodon_Ia_Val"/>
    <property type="match status" value="1"/>
</dbReference>
<gene>
    <name evidence="16" type="ORF">TPC1_16483</name>
</gene>
<dbReference type="FunFam" id="3.40.50.620:FF:000020">
    <property type="entry name" value="Valine--tRNA ligase, mitochondrial"/>
    <property type="match status" value="1"/>
</dbReference>
<dbReference type="FunFam" id="3.40.50.620:FF:000078">
    <property type="entry name" value="Valine--tRNA ligase, mitochondrial"/>
    <property type="match status" value="1"/>
</dbReference>
<evidence type="ECO:0000256" key="7">
    <source>
        <dbReference type="ARBA" id="ARBA00022840"/>
    </source>
</evidence>
<dbReference type="NCBIfam" id="NF004349">
    <property type="entry name" value="PRK05729.1"/>
    <property type="match status" value="1"/>
</dbReference>
<keyword evidence="9 12" id="KW-0030">Aminoacyl-tRNA synthetase</keyword>
<feature type="domain" description="Methionyl/Valyl/Leucyl/Isoleucyl-tRNA synthetase anticodon-binding" evidence="15">
    <location>
        <begin position="759"/>
        <end position="928"/>
    </location>
</feature>
<dbReference type="InterPro" id="IPR033705">
    <property type="entry name" value="Anticodon_Ia_Val"/>
</dbReference>
<evidence type="ECO:0000256" key="11">
    <source>
        <dbReference type="ARBA" id="ARBA00047552"/>
    </source>
</evidence>
<sequence length="1055" mass="122036">KQKKLGKEEKEVVQKQAGKALSTELKEFNYDFETTEGEKKNIQGQWPPAYNPSVIEKNWYSWWMKQKFFSPDNQPNLIKNAPVFTILIPPPNITGSLHIGHALTNAVQDALVRYYRQSGYQTEWLAGTDHAGISCQVVVEKQLAKQGISRYDIGREKFIEKVWEWKEEYGSRITTQLQKLGSSLDWDREVFTLDATRTKCHDEAFMQLFNQGLIYRDNRLVGWDCSLQTAISDVEIDYVDVKTPIQMQINGKKYPFGYLWSFSYFVIDGGLEAKSDEELTQIFETDRQQFKNKLTFATTRPETMIGDSAIAIHPEDERYKAYHNKFVYHPIRKTRIPIILDPVLVDMNFGTGAVKVTPAHDPNDFETGKRHKLPFVCMLQNNGNCDAPGTIFHDVPRLEARIKIIQYFTQLEMYEGKTPNPMAIGVSQRSQDVVEPMLKPQWYLNCNDMAARALLAMEQQELIITPKQHEATWRQYLGNIRPWCISRQLWWGHQVPLYKVWLKGQQEPKGGNTDEWVFGRTDQEALENGAKKLNCSTEDLQVQRDSDVTDTWFSSALFPFSAFGWPEQTADLSKFFPGSVLETGYDIIFFWVARMVMLSLQLHGKLPFREVYMHGMVRDSKGEKMSKSKGNVIDPLDVIYGRSLEQLHEGLKQTNLSEKEVLEAIKLQKAEFPVGIPQCGTDAMRMALCVYTGQPREINMDLNKIVAQRNFCNKIFNATKFALDFSKIDQKFVDSIEGSPEKQLKTLLNQELSVANAFILKKFAEFVHLYNKAMRQYNLSVAAEACIGFWWGQFCDQYLEMVKPLLINGKGSEDDIKATKAVLFLVIDQSLRMISVFMPFLCEEMFQKIPRWGDEKDLETIMYAAMPRDCKVFEFGNFEEYQNYDQVCVDKESIYYQLKQKINDEQYQQIVKLIQAPRQLIAQYKMQAQKLKFYIQTDLQLSNQQLEIIATLVNAESVQVITANEKQKGWGSMVVDEKNTVFADLNGKIDVKEELSKLQKEKENLIQVKTKLQTQMEGENYFRQPEKLKQANEIKMAGYTERIEQIDILIKGYQE</sequence>
<dbReference type="Gene3D" id="3.90.740.10">
    <property type="entry name" value="Valyl/Leucyl/Isoleucyl-tRNA synthetase, editing domain"/>
    <property type="match status" value="1"/>
</dbReference>
<dbReference type="GO" id="GO:0006438">
    <property type="term" value="P:valyl-tRNA aminoacylation"/>
    <property type="evidence" value="ECO:0007669"/>
    <property type="project" value="InterPro"/>
</dbReference>
<evidence type="ECO:0000256" key="9">
    <source>
        <dbReference type="ARBA" id="ARBA00023146"/>
    </source>
</evidence>
<keyword evidence="13" id="KW-0175">Coiled coil</keyword>
<dbReference type="GO" id="GO:0002161">
    <property type="term" value="F:aminoacyl-tRNA deacylase activity"/>
    <property type="evidence" value="ECO:0007669"/>
    <property type="project" value="InterPro"/>
</dbReference>
<accession>A0A146K8C0</accession>
<dbReference type="InterPro" id="IPR002303">
    <property type="entry name" value="Valyl-tRNA_ligase"/>
</dbReference>
<keyword evidence="5 12" id="KW-0436">Ligase</keyword>
<comment type="catalytic activity">
    <reaction evidence="11">
        <text>tRNA(Val) + L-valine + ATP = L-valyl-tRNA(Val) + AMP + diphosphate</text>
        <dbReference type="Rhea" id="RHEA:10704"/>
        <dbReference type="Rhea" id="RHEA-COMP:9672"/>
        <dbReference type="Rhea" id="RHEA-COMP:9708"/>
        <dbReference type="ChEBI" id="CHEBI:30616"/>
        <dbReference type="ChEBI" id="CHEBI:33019"/>
        <dbReference type="ChEBI" id="CHEBI:57762"/>
        <dbReference type="ChEBI" id="CHEBI:78442"/>
        <dbReference type="ChEBI" id="CHEBI:78537"/>
        <dbReference type="ChEBI" id="CHEBI:456215"/>
        <dbReference type="EC" id="6.1.1.9"/>
    </reaction>
</comment>
<dbReference type="InterPro" id="IPR002300">
    <property type="entry name" value="aa-tRNA-synth_Ia"/>
</dbReference>
<dbReference type="GO" id="GO:0005524">
    <property type="term" value="F:ATP binding"/>
    <property type="evidence" value="ECO:0007669"/>
    <property type="project" value="UniProtKB-KW"/>
</dbReference>
<dbReference type="SUPFAM" id="SSF47323">
    <property type="entry name" value="Anticodon-binding domain of a subclass of class I aminoacyl-tRNA synthetases"/>
    <property type="match status" value="1"/>
</dbReference>
<dbReference type="SUPFAM" id="SSF52374">
    <property type="entry name" value="Nucleotidylyl transferase"/>
    <property type="match status" value="1"/>
</dbReference>
<dbReference type="InterPro" id="IPR014729">
    <property type="entry name" value="Rossmann-like_a/b/a_fold"/>
</dbReference>
<evidence type="ECO:0000259" key="15">
    <source>
        <dbReference type="Pfam" id="PF08264"/>
    </source>
</evidence>
<evidence type="ECO:0000256" key="13">
    <source>
        <dbReference type="SAM" id="Coils"/>
    </source>
</evidence>
<dbReference type="EMBL" id="GDID01004815">
    <property type="protein sequence ID" value="JAP91791.1"/>
    <property type="molecule type" value="Transcribed_RNA"/>
</dbReference>
<evidence type="ECO:0000256" key="12">
    <source>
        <dbReference type="RuleBase" id="RU363035"/>
    </source>
</evidence>
<keyword evidence="6 12" id="KW-0547">Nucleotide-binding</keyword>
<feature type="domain" description="Aminoacyl-tRNA synthetase class Ia" evidence="14">
    <location>
        <begin position="59"/>
        <end position="701"/>
    </location>
</feature>
<comment type="subcellular location">
    <subcellularLocation>
        <location evidence="1">Cytoplasm</location>
    </subcellularLocation>
</comment>
<dbReference type="InterPro" id="IPR001412">
    <property type="entry name" value="aa-tRNA-synth_I_CS"/>
</dbReference>
<dbReference type="GO" id="GO:0005829">
    <property type="term" value="C:cytosol"/>
    <property type="evidence" value="ECO:0007669"/>
    <property type="project" value="TreeGrafter"/>
</dbReference>
<reference evidence="16" key="1">
    <citation type="submission" date="2015-07" db="EMBL/GenBank/DDBJ databases">
        <title>Adaptation to a free-living lifestyle via gene acquisitions in the diplomonad Trepomonas sp. PC1.</title>
        <authorList>
            <person name="Xu F."/>
            <person name="Jerlstrom-Hultqvist J."/>
            <person name="Kolisko M."/>
            <person name="Simpson A.G.B."/>
            <person name="Roger A.J."/>
            <person name="Svard S.G."/>
            <person name="Andersson J.O."/>
        </authorList>
    </citation>
    <scope>NUCLEOTIDE SEQUENCE</scope>
    <source>
        <strain evidence="16">PC1</strain>
    </source>
</reference>
<dbReference type="AlphaFoldDB" id="A0A146K8C0"/>
<evidence type="ECO:0000256" key="1">
    <source>
        <dbReference type="ARBA" id="ARBA00004496"/>
    </source>
</evidence>
<dbReference type="Pfam" id="PF08264">
    <property type="entry name" value="Anticodon_1"/>
    <property type="match status" value="1"/>
</dbReference>
<dbReference type="Gene3D" id="3.40.50.620">
    <property type="entry name" value="HUPs"/>
    <property type="match status" value="2"/>
</dbReference>
<feature type="non-terminal residue" evidence="16">
    <location>
        <position position="1"/>
    </location>
</feature>
<dbReference type="PANTHER" id="PTHR11946:SF109">
    <property type="entry name" value="VALINE--TRNA LIGASE"/>
    <property type="match status" value="1"/>
</dbReference>
<dbReference type="Pfam" id="PF00133">
    <property type="entry name" value="tRNA-synt_1"/>
    <property type="match status" value="1"/>
</dbReference>
<organism evidence="16">
    <name type="scientific">Trepomonas sp. PC1</name>
    <dbReference type="NCBI Taxonomy" id="1076344"/>
    <lineage>
        <taxon>Eukaryota</taxon>
        <taxon>Metamonada</taxon>
        <taxon>Diplomonadida</taxon>
        <taxon>Hexamitidae</taxon>
        <taxon>Hexamitinae</taxon>
        <taxon>Trepomonas</taxon>
    </lineage>
</organism>
<dbReference type="Gene3D" id="1.10.730.10">
    <property type="entry name" value="Isoleucyl-tRNA Synthetase, Domain 1"/>
    <property type="match status" value="1"/>
</dbReference>
<dbReference type="InterPro" id="IPR009080">
    <property type="entry name" value="tRNAsynth_Ia_anticodon-bd"/>
</dbReference>
<name>A0A146K8C0_9EUKA</name>
<protein>
    <recommendedName>
        <fullName evidence="3">valine--tRNA ligase</fullName>
        <ecNumber evidence="3">6.1.1.9</ecNumber>
    </recommendedName>
    <alternativeName>
        <fullName evidence="10">Valyl-tRNA synthetase</fullName>
    </alternativeName>
</protein>
<dbReference type="PANTHER" id="PTHR11946">
    <property type="entry name" value="VALYL-TRNA SYNTHETASES"/>
    <property type="match status" value="1"/>
</dbReference>
<evidence type="ECO:0000256" key="2">
    <source>
        <dbReference type="ARBA" id="ARBA00005594"/>
    </source>
</evidence>
<proteinExistence type="inferred from homology"/>
<dbReference type="EC" id="6.1.1.9" evidence="3"/>
<keyword evidence="8 12" id="KW-0648">Protein biosynthesis</keyword>
<dbReference type="InterPro" id="IPR009008">
    <property type="entry name" value="Val/Leu/Ile-tRNA-synth_edit"/>
</dbReference>
<evidence type="ECO:0000256" key="4">
    <source>
        <dbReference type="ARBA" id="ARBA00022490"/>
    </source>
</evidence>
<dbReference type="InterPro" id="IPR013155">
    <property type="entry name" value="M/V/L/I-tRNA-synth_anticd-bd"/>
</dbReference>
<dbReference type="PROSITE" id="PS00178">
    <property type="entry name" value="AA_TRNA_LIGASE_I"/>
    <property type="match status" value="1"/>
</dbReference>
<dbReference type="NCBIfam" id="TIGR00422">
    <property type="entry name" value="valS"/>
    <property type="match status" value="1"/>
</dbReference>
<feature type="coiled-coil region" evidence="13">
    <location>
        <begin position="988"/>
        <end position="1015"/>
    </location>
</feature>
<evidence type="ECO:0000256" key="3">
    <source>
        <dbReference type="ARBA" id="ARBA00013169"/>
    </source>
</evidence>
<dbReference type="PRINTS" id="PR00986">
    <property type="entry name" value="TRNASYNTHVAL"/>
</dbReference>
<evidence type="ECO:0000259" key="14">
    <source>
        <dbReference type="Pfam" id="PF00133"/>
    </source>
</evidence>
<keyword evidence="4" id="KW-0963">Cytoplasm</keyword>
<dbReference type="CDD" id="cd00817">
    <property type="entry name" value="ValRS_core"/>
    <property type="match status" value="1"/>
</dbReference>
<evidence type="ECO:0000256" key="6">
    <source>
        <dbReference type="ARBA" id="ARBA00022741"/>
    </source>
</evidence>
<evidence type="ECO:0000256" key="8">
    <source>
        <dbReference type="ARBA" id="ARBA00022917"/>
    </source>
</evidence>
<dbReference type="GO" id="GO:0004832">
    <property type="term" value="F:valine-tRNA ligase activity"/>
    <property type="evidence" value="ECO:0007669"/>
    <property type="project" value="UniProtKB-EC"/>
</dbReference>